<dbReference type="Proteomes" id="UP001237642">
    <property type="component" value="Unassembled WGS sequence"/>
</dbReference>
<evidence type="ECO:0000259" key="2">
    <source>
        <dbReference type="SMART" id="SM00554"/>
    </source>
</evidence>
<name>A0AAD8J0N1_9APIA</name>
<reference evidence="3" key="1">
    <citation type="submission" date="2023-02" db="EMBL/GenBank/DDBJ databases">
        <title>Genome of toxic invasive species Heracleum sosnowskyi carries increased number of genes despite the absence of recent whole-genome duplications.</title>
        <authorList>
            <person name="Schelkunov M."/>
            <person name="Shtratnikova V."/>
            <person name="Makarenko M."/>
            <person name="Klepikova A."/>
            <person name="Omelchenko D."/>
            <person name="Novikova G."/>
            <person name="Obukhova E."/>
            <person name="Bogdanov V."/>
            <person name="Penin A."/>
            <person name="Logacheva M."/>
        </authorList>
    </citation>
    <scope>NUCLEOTIDE SEQUENCE</scope>
    <source>
        <strain evidence="3">Hsosn_3</strain>
        <tissue evidence="3">Leaf</tissue>
    </source>
</reference>
<organism evidence="3 4">
    <name type="scientific">Heracleum sosnowskyi</name>
    <dbReference type="NCBI Taxonomy" id="360622"/>
    <lineage>
        <taxon>Eukaryota</taxon>
        <taxon>Viridiplantae</taxon>
        <taxon>Streptophyta</taxon>
        <taxon>Embryophyta</taxon>
        <taxon>Tracheophyta</taxon>
        <taxon>Spermatophyta</taxon>
        <taxon>Magnoliopsida</taxon>
        <taxon>eudicotyledons</taxon>
        <taxon>Gunneridae</taxon>
        <taxon>Pentapetalae</taxon>
        <taxon>asterids</taxon>
        <taxon>campanulids</taxon>
        <taxon>Apiales</taxon>
        <taxon>Apiaceae</taxon>
        <taxon>Apioideae</taxon>
        <taxon>apioid superclade</taxon>
        <taxon>Tordylieae</taxon>
        <taxon>Tordyliinae</taxon>
        <taxon>Heracleum</taxon>
    </lineage>
</organism>
<sequence length="242" mass="26833">MARYCGIAGSPMDKLTKKRWSVEGVIKLTLHLPVEMLHLILVVCANALSSPPPPPFSSKASPSTALVLPELPSTALVLPELPTPPMPEFFQATQIMYIMQALFTSQGDFTIWCMLLTGHTTGPVLPLYATLFVPSNPSVIDLRHAKPAEIDPFLMPYHVVPQRLSFDDLLGLDLETRLPTLLPSKSIIITSNSSSNFTVGDTQITHPNTYLSPNIAVHGIKSTFNYRLYGEEIHVTRRRNRF</sequence>
<dbReference type="SMART" id="SM00554">
    <property type="entry name" value="FAS1"/>
    <property type="match status" value="1"/>
</dbReference>
<dbReference type="InterPro" id="IPR052806">
    <property type="entry name" value="Fasciclin-like_AGP"/>
</dbReference>
<reference evidence="3" key="2">
    <citation type="submission" date="2023-05" db="EMBL/GenBank/DDBJ databases">
        <authorList>
            <person name="Schelkunov M.I."/>
        </authorList>
    </citation>
    <scope>NUCLEOTIDE SEQUENCE</scope>
    <source>
        <strain evidence="3">Hsosn_3</strain>
        <tissue evidence="3">Leaf</tissue>
    </source>
</reference>
<dbReference type="EMBL" id="JAUIZM010000002">
    <property type="protein sequence ID" value="KAK1395527.1"/>
    <property type="molecule type" value="Genomic_DNA"/>
</dbReference>
<gene>
    <name evidence="3" type="ORF">POM88_005390</name>
</gene>
<dbReference type="FunFam" id="2.30.180.10:FF:000046">
    <property type="entry name" value="Fasciclin-like arabinogalactan family protein"/>
    <property type="match status" value="1"/>
</dbReference>
<comment type="caution">
    <text evidence="3">The sequence shown here is derived from an EMBL/GenBank/DDBJ whole genome shotgun (WGS) entry which is preliminary data.</text>
</comment>
<dbReference type="InterPro" id="IPR036378">
    <property type="entry name" value="FAS1_dom_sf"/>
</dbReference>
<dbReference type="AlphaFoldDB" id="A0AAD8J0N1"/>
<dbReference type="PANTHER" id="PTHR33985">
    <property type="entry name" value="OS02G0491300 PROTEIN-RELATED"/>
    <property type="match status" value="1"/>
</dbReference>
<feature type="domain" description="FAS1" evidence="2">
    <location>
        <begin position="130"/>
        <end position="227"/>
    </location>
</feature>
<dbReference type="Pfam" id="PF02469">
    <property type="entry name" value="Fasciclin"/>
    <property type="match status" value="1"/>
</dbReference>
<dbReference type="Gene3D" id="2.30.180.10">
    <property type="entry name" value="FAS1 domain"/>
    <property type="match status" value="1"/>
</dbReference>
<dbReference type="SUPFAM" id="SSF82153">
    <property type="entry name" value="FAS1 domain"/>
    <property type="match status" value="1"/>
</dbReference>
<accession>A0AAD8J0N1</accession>
<protein>
    <submittedName>
        <fullName evidence="3">FAS1 domain-containing protein</fullName>
    </submittedName>
</protein>
<evidence type="ECO:0000313" key="4">
    <source>
        <dbReference type="Proteomes" id="UP001237642"/>
    </source>
</evidence>
<keyword evidence="4" id="KW-1185">Reference proteome</keyword>
<dbReference type="InterPro" id="IPR000782">
    <property type="entry name" value="FAS1_domain"/>
</dbReference>
<proteinExistence type="inferred from homology"/>
<evidence type="ECO:0000256" key="1">
    <source>
        <dbReference type="ARBA" id="ARBA00007843"/>
    </source>
</evidence>
<dbReference type="PANTHER" id="PTHR33985:SF5">
    <property type="entry name" value="FASCICLIN-LIKE ARABINOGALACTAN FAMILY PROTEIN"/>
    <property type="match status" value="1"/>
</dbReference>
<comment type="similarity">
    <text evidence="1">Belongs to the fasciclin-like AGP family.</text>
</comment>
<evidence type="ECO:0000313" key="3">
    <source>
        <dbReference type="EMBL" id="KAK1395527.1"/>
    </source>
</evidence>